<protein>
    <recommendedName>
        <fullName evidence="4">Holin</fullName>
    </recommendedName>
</protein>
<comment type="caution">
    <text evidence="2">The sequence shown here is derived from an EMBL/GenBank/DDBJ whole genome shotgun (WGS) entry which is preliminary data.</text>
</comment>
<evidence type="ECO:0000256" key="1">
    <source>
        <dbReference type="SAM" id="Phobius"/>
    </source>
</evidence>
<sequence length="87" mass="9985">MENINVSDLLGYFDILTWGICLCIKYAFKTAFNKIPKKWMPGLMLLCGVLIRIIIYRELTAENIFTGMFSGILMQIASLNGHLCHIW</sequence>
<organism evidence="2 3">
    <name type="scientific">Candidatus Blautia stercoripullorum</name>
    <dbReference type="NCBI Taxonomy" id="2838502"/>
    <lineage>
        <taxon>Bacteria</taxon>
        <taxon>Bacillati</taxon>
        <taxon>Bacillota</taxon>
        <taxon>Clostridia</taxon>
        <taxon>Lachnospirales</taxon>
        <taxon>Lachnospiraceae</taxon>
        <taxon>Blautia</taxon>
    </lineage>
</organism>
<accession>A0A9D2RCA4</accession>
<feature type="transmembrane region" description="Helical" evidence="1">
    <location>
        <begin position="40"/>
        <end position="57"/>
    </location>
</feature>
<evidence type="ECO:0000313" key="2">
    <source>
        <dbReference type="EMBL" id="HJD40736.1"/>
    </source>
</evidence>
<proteinExistence type="predicted"/>
<keyword evidence="1" id="KW-0812">Transmembrane</keyword>
<dbReference type="Proteomes" id="UP000823850">
    <property type="component" value="Unassembled WGS sequence"/>
</dbReference>
<dbReference type="EMBL" id="DWUX01000211">
    <property type="protein sequence ID" value="HJD40736.1"/>
    <property type="molecule type" value="Genomic_DNA"/>
</dbReference>
<feature type="transmembrane region" description="Helical" evidence="1">
    <location>
        <begin position="12"/>
        <end position="28"/>
    </location>
</feature>
<feature type="non-terminal residue" evidence="2">
    <location>
        <position position="87"/>
    </location>
</feature>
<keyword evidence="1" id="KW-0472">Membrane</keyword>
<reference evidence="2" key="1">
    <citation type="journal article" date="2021" name="PeerJ">
        <title>Extensive microbial diversity within the chicken gut microbiome revealed by metagenomics and culture.</title>
        <authorList>
            <person name="Gilroy R."/>
            <person name="Ravi A."/>
            <person name="Getino M."/>
            <person name="Pursley I."/>
            <person name="Horton D.L."/>
            <person name="Alikhan N.F."/>
            <person name="Baker D."/>
            <person name="Gharbi K."/>
            <person name="Hall N."/>
            <person name="Watson M."/>
            <person name="Adriaenssens E.M."/>
            <person name="Foster-Nyarko E."/>
            <person name="Jarju S."/>
            <person name="Secka A."/>
            <person name="Antonio M."/>
            <person name="Oren A."/>
            <person name="Chaudhuri R.R."/>
            <person name="La Ragione R."/>
            <person name="Hildebrand F."/>
            <person name="Pallen M.J."/>
        </authorList>
    </citation>
    <scope>NUCLEOTIDE SEQUENCE</scope>
    <source>
        <strain evidence="2">ChiW19-6364</strain>
    </source>
</reference>
<gene>
    <name evidence="2" type="ORF">H9913_11995</name>
</gene>
<keyword evidence="1" id="KW-1133">Transmembrane helix</keyword>
<evidence type="ECO:0008006" key="4">
    <source>
        <dbReference type="Google" id="ProtNLM"/>
    </source>
</evidence>
<name>A0A9D2RCA4_9FIRM</name>
<dbReference type="AlphaFoldDB" id="A0A9D2RCA4"/>
<reference evidence="2" key="2">
    <citation type="submission" date="2021-04" db="EMBL/GenBank/DDBJ databases">
        <authorList>
            <person name="Gilroy R."/>
        </authorList>
    </citation>
    <scope>NUCLEOTIDE SEQUENCE</scope>
    <source>
        <strain evidence="2">ChiW19-6364</strain>
    </source>
</reference>
<evidence type="ECO:0000313" key="3">
    <source>
        <dbReference type="Proteomes" id="UP000823850"/>
    </source>
</evidence>